<evidence type="ECO:0008006" key="2">
    <source>
        <dbReference type="Google" id="ProtNLM"/>
    </source>
</evidence>
<protein>
    <recommendedName>
        <fullName evidence="2">HNS binding protein</fullName>
    </recommendedName>
</protein>
<accession>A0A7D5KUN9</accession>
<proteinExistence type="predicted"/>
<dbReference type="EMBL" id="MN518893">
    <property type="protein sequence ID" value="QLF86358.1"/>
    <property type="molecule type" value="Genomic_DNA"/>
</dbReference>
<reference evidence="1" key="1">
    <citation type="submission" date="2019-09" db="EMBL/GenBank/DDBJ databases">
        <authorList>
            <person name="Kumar P."/>
            <person name="Meghvansi M.K."/>
            <person name="Kamboj D.V."/>
        </authorList>
    </citation>
    <scope>NUCLEOTIDE SEQUENCE [LARGE SCALE GENOMIC DNA]</scope>
</reference>
<gene>
    <name evidence="1" type="ORF">LS3_28</name>
</gene>
<name>A0A7D5KUN9_9CAUD</name>
<dbReference type="InterPro" id="IPR022611">
    <property type="entry name" value="Phage_T7_5.5"/>
</dbReference>
<evidence type="ECO:0000313" key="1">
    <source>
        <dbReference type="EMBL" id="QLF86358.1"/>
    </source>
</evidence>
<organism evidence="1">
    <name type="scientific">Escherichia virus LS3</name>
    <dbReference type="NCBI Taxonomy" id="2743777"/>
    <lineage>
        <taxon>Viruses</taxon>
        <taxon>Duplodnaviria</taxon>
        <taxon>Heunggongvirae</taxon>
        <taxon>Uroviricota</taxon>
        <taxon>Caudoviricetes</taxon>
        <taxon>Autographivirales</taxon>
        <taxon>Autotranscriptaviridae</taxon>
        <taxon>Studiervirinae</taxon>
        <taxon>Kayfunavirus</taxon>
        <taxon>Kayfunavirus LS3</taxon>
    </lineage>
</organism>
<sequence length="99" mass="11285">MAMTKRAIVSFNLKAVLPTDQEEIIIKGLRELAKGVHSGEINPDGKQRHMLTMWLTVGMDAVIEFILRDNLRSMIKESIQEYSDSEFFSVSPATVRFKQ</sequence>
<dbReference type="Pfam" id="PF11247">
    <property type="entry name" value="Phage_T7_55"/>
    <property type="match status" value="1"/>
</dbReference>